<evidence type="ECO:0000313" key="4">
    <source>
        <dbReference type="EMBL" id="THC92543.1"/>
    </source>
</evidence>
<comment type="caution">
    <text evidence="4">The sequence shown here is derived from an EMBL/GenBank/DDBJ whole genome shotgun (WGS) entry which is preliminary data.</text>
</comment>
<keyword evidence="2" id="KW-0520">NAD</keyword>
<protein>
    <recommendedName>
        <fullName evidence="3">Aldehyde dehydrogenase domain-containing protein</fullName>
    </recommendedName>
</protein>
<dbReference type="Proteomes" id="UP000308092">
    <property type="component" value="Unassembled WGS sequence"/>
</dbReference>
<dbReference type="AlphaFoldDB" id="A0A4S3JBL7"/>
<evidence type="ECO:0000256" key="1">
    <source>
        <dbReference type="ARBA" id="ARBA00009986"/>
    </source>
</evidence>
<feature type="domain" description="Aldehyde dehydrogenase" evidence="3">
    <location>
        <begin position="2"/>
        <end position="98"/>
    </location>
</feature>
<dbReference type="EMBL" id="SOSA01000327">
    <property type="protein sequence ID" value="THC92543.1"/>
    <property type="molecule type" value="Genomic_DNA"/>
</dbReference>
<evidence type="ECO:0000256" key="2">
    <source>
        <dbReference type="ARBA" id="ARBA00023027"/>
    </source>
</evidence>
<organism evidence="4 5">
    <name type="scientific">Aspergillus tanneri</name>
    <dbReference type="NCBI Taxonomy" id="1220188"/>
    <lineage>
        <taxon>Eukaryota</taxon>
        <taxon>Fungi</taxon>
        <taxon>Dikarya</taxon>
        <taxon>Ascomycota</taxon>
        <taxon>Pezizomycotina</taxon>
        <taxon>Eurotiomycetes</taxon>
        <taxon>Eurotiomycetidae</taxon>
        <taxon>Eurotiales</taxon>
        <taxon>Aspergillaceae</taxon>
        <taxon>Aspergillus</taxon>
        <taxon>Aspergillus subgen. Circumdati</taxon>
    </lineage>
</organism>
<proteinExistence type="inferred from homology"/>
<reference evidence="4 5" key="1">
    <citation type="submission" date="2019-03" db="EMBL/GenBank/DDBJ databases">
        <title>The genome sequence of a newly discovered highly antifungal drug resistant Aspergillus species, Aspergillus tanneri NIH 1004.</title>
        <authorList>
            <person name="Mounaud S."/>
            <person name="Singh I."/>
            <person name="Joardar V."/>
            <person name="Pakala S."/>
            <person name="Pakala S."/>
            <person name="Venepally P."/>
            <person name="Hoover J."/>
            <person name="Nierman W."/>
            <person name="Chung J."/>
            <person name="Losada L."/>
        </authorList>
    </citation>
    <scope>NUCLEOTIDE SEQUENCE [LARGE SCALE GENOMIC DNA]</scope>
    <source>
        <strain evidence="4 5">NIH1004</strain>
    </source>
</reference>
<comment type="similarity">
    <text evidence="1">Belongs to the aldehyde dehydrogenase family.</text>
</comment>
<name>A0A4S3JBL7_9EURO</name>
<evidence type="ECO:0000259" key="3">
    <source>
        <dbReference type="Pfam" id="PF00171"/>
    </source>
</evidence>
<dbReference type="VEuPathDB" id="FungiDB:EYZ11_007996"/>
<dbReference type="Gene3D" id="3.40.309.10">
    <property type="entry name" value="Aldehyde Dehydrogenase, Chain A, domain 2"/>
    <property type="match status" value="1"/>
</dbReference>
<dbReference type="InterPro" id="IPR016163">
    <property type="entry name" value="Ald_DH_C"/>
</dbReference>
<sequence>MNGQSCFANLRIYAQEAVAEKFLALFKGNFSTAAVLENPPEPSTSNGPRVDGVQYERVKHYLSVGKNDGTLTMGGDGRDGCFIKPTVFENVPEDSLILK</sequence>
<dbReference type="InterPro" id="IPR015590">
    <property type="entry name" value="Aldehyde_DH_dom"/>
</dbReference>
<dbReference type="SUPFAM" id="SSF53720">
    <property type="entry name" value="ALDH-like"/>
    <property type="match status" value="1"/>
</dbReference>
<dbReference type="STRING" id="1220188.A0A4S3JBL7"/>
<dbReference type="PANTHER" id="PTHR43720:SF2">
    <property type="entry name" value="2-AMINOMUCONIC SEMIALDEHYDE DEHYDROGENASE"/>
    <property type="match status" value="1"/>
</dbReference>
<dbReference type="GO" id="GO:0006598">
    <property type="term" value="P:polyamine catabolic process"/>
    <property type="evidence" value="ECO:0007669"/>
    <property type="project" value="TreeGrafter"/>
</dbReference>
<evidence type="ECO:0000313" key="5">
    <source>
        <dbReference type="Proteomes" id="UP000308092"/>
    </source>
</evidence>
<dbReference type="Pfam" id="PF00171">
    <property type="entry name" value="Aldedh"/>
    <property type="match status" value="1"/>
</dbReference>
<accession>A0A4S3JBL7</accession>
<dbReference type="PANTHER" id="PTHR43720">
    <property type="entry name" value="2-AMINOMUCONIC SEMIALDEHYDE DEHYDROGENASE"/>
    <property type="match status" value="1"/>
</dbReference>
<gene>
    <name evidence="4" type="ORF">EYZ11_007996</name>
</gene>
<dbReference type="GO" id="GO:0004029">
    <property type="term" value="F:aldehyde dehydrogenase (NAD+) activity"/>
    <property type="evidence" value="ECO:0007669"/>
    <property type="project" value="TreeGrafter"/>
</dbReference>
<dbReference type="InterPro" id="IPR016161">
    <property type="entry name" value="Ald_DH/histidinol_DH"/>
</dbReference>
<keyword evidence="5" id="KW-1185">Reference proteome</keyword>